<accession>A0A0K0E0X6</accession>
<feature type="transmembrane region" description="Helical" evidence="2">
    <location>
        <begin position="20"/>
        <end position="41"/>
    </location>
</feature>
<feature type="compositionally biased region" description="Low complexity" evidence="1">
    <location>
        <begin position="176"/>
        <end position="188"/>
    </location>
</feature>
<dbReference type="WBParaSite" id="SSTP_0000313800.1">
    <property type="protein sequence ID" value="SSTP_0000313800.1"/>
    <property type="gene ID" value="SSTP_0000313800"/>
</dbReference>
<feature type="transmembrane region" description="Helical" evidence="2">
    <location>
        <begin position="96"/>
        <end position="116"/>
    </location>
</feature>
<keyword evidence="2" id="KW-0472">Membrane</keyword>
<evidence type="ECO:0000313" key="3">
    <source>
        <dbReference type="Proteomes" id="UP000035681"/>
    </source>
</evidence>
<evidence type="ECO:0000313" key="4">
    <source>
        <dbReference type="WBParaSite" id="SSTP_0000313800.1"/>
    </source>
</evidence>
<proteinExistence type="predicted"/>
<keyword evidence="3" id="KW-1185">Reference proteome</keyword>
<keyword evidence="2" id="KW-0812">Transmembrane</keyword>
<organism evidence="4">
    <name type="scientific">Strongyloides stercoralis</name>
    <name type="common">Threadworm</name>
    <dbReference type="NCBI Taxonomy" id="6248"/>
    <lineage>
        <taxon>Eukaryota</taxon>
        <taxon>Metazoa</taxon>
        <taxon>Ecdysozoa</taxon>
        <taxon>Nematoda</taxon>
        <taxon>Chromadorea</taxon>
        <taxon>Rhabditida</taxon>
        <taxon>Tylenchina</taxon>
        <taxon>Panagrolaimomorpha</taxon>
        <taxon>Strongyloidoidea</taxon>
        <taxon>Strongyloididae</taxon>
        <taxon>Strongyloides</taxon>
    </lineage>
</organism>
<protein>
    <submittedName>
        <fullName evidence="5">MARVEL domain-containing protein</fullName>
    </submittedName>
</protein>
<reference evidence="4" key="1">
    <citation type="submission" date="2015-08" db="UniProtKB">
        <authorList>
            <consortium name="WormBaseParasite"/>
        </authorList>
    </citation>
    <scope>IDENTIFICATION</scope>
</reference>
<sequence>MAGIPSREEITKYTTIEAILAILILLFLTCALITETVYVSFDSGFSFGFMIVWHQFPSSIFSTLFTLFVYIYNALIIIFETTGTIPMWRSIHKQKLLVQGFSMVLIFIVGLMNSILANKNDFYAKLYKKRLVAISVFAWLTFIVQILQLIKYILEMRNFNVNINIGNSARPKPGNDRNNPSRVNSPPNTERPSNLPTFATNNTFQVEIDHDLEVPRRNN</sequence>
<evidence type="ECO:0000256" key="1">
    <source>
        <dbReference type="SAM" id="MobiDB-lite"/>
    </source>
</evidence>
<name>A0A0K0E0X6_STRER</name>
<evidence type="ECO:0000313" key="5">
    <source>
        <dbReference type="WBParaSite" id="TCONS_00002228.p1"/>
    </source>
</evidence>
<keyword evidence="2" id="KW-1133">Transmembrane helix</keyword>
<feature type="transmembrane region" description="Helical" evidence="2">
    <location>
        <begin position="61"/>
        <end position="84"/>
    </location>
</feature>
<feature type="transmembrane region" description="Helical" evidence="2">
    <location>
        <begin position="131"/>
        <end position="150"/>
    </location>
</feature>
<dbReference type="AlphaFoldDB" id="A0A0K0E0X6"/>
<dbReference type="WBParaSite" id="TCONS_00002228.p1">
    <property type="protein sequence ID" value="TCONS_00002228.p1"/>
    <property type="gene ID" value="XLOC_002105"/>
</dbReference>
<feature type="region of interest" description="Disordered" evidence="1">
    <location>
        <begin position="167"/>
        <end position="198"/>
    </location>
</feature>
<evidence type="ECO:0000256" key="2">
    <source>
        <dbReference type="SAM" id="Phobius"/>
    </source>
</evidence>
<dbReference type="Proteomes" id="UP000035681">
    <property type="component" value="Unplaced"/>
</dbReference>